<feature type="compositionally biased region" description="Low complexity" evidence="1">
    <location>
        <begin position="97"/>
        <end position="120"/>
    </location>
</feature>
<feature type="compositionally biased region" description="Basic and acidic residues" evidence="1">
    <location>
        <begin position="183"/>
        <end position="192"/>
    </location>
</feature>
<feature type="compositionally biased region" description="Basic and acidic residues" evidence="1">
    <location>
        <begin position="149"/>
        <end position="158"/>
    </location>
</feature>
<dbReference type="RefSeq" id="XP_016252941.1">
    <property type="nucleotide sequence ID" value="XM_016391039.1"/>
</dbReference>
<evidence type="ECO:0000313" key="3">
    <source>
        <dbReference type="Proteomes" id="UP000054466"/>
    </source>
</evidence>
<dbReference type="HOGENOM" id="CLU_669032_0_0_1"/>
<evidence type="ECO:0000313" key="2">
    <source>
        <dbReference type="EMBL" id="KIW32725.1"/>
    </source>
</evidence>
<proteinExistence type="predicted"/>
<organism evidence="2 3">
    <name type="scientific">Cladophialophora immunda</name>
    <dbReference type="NCBI Taxonomy" id="569365"/>
    <lineage>
        <taxon>Eukaryota</taxon>
        <taxon>Fungi</taxon>
        <taxon>Dikarya</taxon>
        <taxon>Ascomycota</taxon>
        <taxon>Pezizomycotina</taxon>
        <taxon>Eurotiomycetes</taxon>
        <taxon>Chaetothyriomycetidae</taxon>
        <taxon>Chaetothyriales</taxon>
        <taxon>Herpotrichiellaceae</taxon>
        <taxon>Cladophialophora</taxon>
    </lineage>
</organism>
<dbReference type="GeneID" id="27343447"/>
<dbReference type="Proteomes" id="UP000054466">
    <property type="component" value="Unassembled WGS sequence"/>
</dbReference>
<dbReference type="STRING" id="569365.A0A0D2CRX4"/>
<feature type="region of interest" description="Disordered" evidence="1">
    <location>
        <begin position="93"/>
        <end position="207"/>
    </location>
</feature>
<dbReference type="OrthoDB" id="644067at2759"/>
<dbReference type="VEuPathDB" id="FungiDB:PV07_04253"/>
<name>A0A0D2CRX4_9EURO</name>
<accession>A0A0D2CRX4</accession>
<feature type="compositionally biased region" description="Polar residues" evidence="1">
    <location>
        <begin position="160"/>
        <end position="180"/>
    </location>
</feature>
<gene>
    <name evidence="2" type="ORF">PV07_04253</name>
</gene>
<feature type="region of interest" description="Disordered" evidence="1">
    <location>
        <begin position="1"/>
        <end position="22"/>
    </location>
</feature>
<protein>
    <recommendedName>
        <fullName evidence="4">BZIP domain-containing protein</fullName>
    </recommendedName>
</protein>
<dbReference type="AlphaFoldDB" id="A0A0D2CRX4"/>
<dbReference type="EMBL" id="KN847041">
    <property type="protein sequence ID" value="KIW32725.1"/>
    <property type="molecule type" value="Genomic_DNA"/>
</dbReference>
<evidence type="ECO:0008006" key="4">
    <source>
        <dbReference type="Google" id="ProtNLM"/>
    </source>
</evidence>
<reference evidence="2 3" key="1">
    <citation type="submission" date="2015-01" db="EMBL/GenBank/DDBJ databases">
        <title>The Genome Sequence of Cladophialophora immunda CBS83496.</title>
        <authorList>
            <consortium name="The Broad Institute Genomics Platform"/>
            <person name="Cuomo C."/>
            <person name="de Hoog S."/>
            <person name="Gorbushina A."/>
            <person name="Stielow B."/>
            <person name="Teixiera M."/>
            <person name="Abouelleil A."/>
            <person name="Chapman S.B."/>
            <person name="Priest M."/>
            <person name="Young S.K."/>
            <person name="Wortman J."/>
            <person name="Nusbaum C."/>
            <person name="Birren B."/>
        </authorList>
    </citation>
    <scope>NUCLEOTIDE SEQUENCE [LARGE SCALE GENOMIC DNA]</scope>
    <source>
        <strain evidence="2 3">CBS 83496</strain>
    </source>
</reference>
<sequence>MATGMPPGAGTPAPGSTHNGMAFMNRFPLEATFQQHSQQMNCDQAMVVTPQQWEFMIRQQRMQQRSRAQTQGIPMGIPNAPGFNQAQLAQKKMGMGMRPQMQMNPNHPQMQSLQHQHNQQKIGRTAVGKRADRPGSARKPKSYTSALLDRNRLTEKPGNKGTSSTRLPEGNASGSRTSSVEEAPNKDAERGNLHYTVSRDCSKPEHVRRERQLSALLGCSKGTPRTSAQACRTSPAVEHSDDAVVSLSLDKFDVPLGGKILTSHTMNIQAKTKNVKKRLKEQKPVLQRHRIALETGIRRKEDAKTFETGRTRRVDRTLVPDKADVFLEHTHQIENALRMELQRLIDERKKYEPLFQQLQFDRDEAIRARALETGELRRMNNVLKDTIRDLERQLDARALSTRYSHVLSEAA</sequence>
<feature type="compositionally biased region" description="Low complexity" evidence="1">
    <location>
        <begin position="1"/>
        <end position="15"/>
    </location>
</feature>
<keyword evidence="3" id="KW-1185">Reference proteome</keyword>
<evidence type="ECO:0000256" key="1">
    <source>
        <dbReference type="SAM" id="MobiDB-lite"/>
    </source>
</evidence>